<sequence>MAVSGGCKDILWRFSANVLSVQRVFGDLQENSCGAAEDSETICRLHRHNRII</sequence>
<protein>
    <submittedName>
        <fullName evidence="1">Uncharacterized protein</fullName>
    </submittedName>
</protein>
<keyword evidence="2" id="KW-1185">Reference proteome</keyword>
<dbReference type="Proteomes" id="UP000094336">
    <property type="component" value="Unassembled WGS sequence"/>
</dbReference>
<reference evidence="2" key="1">
    <citation type="submission" date="2016-05" db="EMBL/GenBank/DDBJ databases">
        <title>Comparative genomics of biotechnologically important yeasts.</title>
        <authorList>
            <consortium name="DOE Joint Genome Institute"/>
            <person name="Riley R."/>
            <person name="Haridas S."/>
            <person name="Wolfe K.H."/>
            <person name="Lopes M.R."/>
            <person name="Hittinger C.T."/>
            <person name="Goker M."/>
            <person name="Salamov A."/>
            <person name="Wisecaver J."/>
            <person name="Long T.M."/>
            <person name="Aerts A.L."/>
            <person name="Barry K."/>
            <person name="Choi C."/>
            <person name="Clum A."/>
            <person name="Coughlan A.Y."/>
            <person name="Deshpande S."/>
            <person name="Douglass A.P."/>
            <person name="Hanson S.J."/>
            <person name="Klenk H.-P."/>
            <person name="Labutti K."/>
            <person name="Lapidus A."/>
            <person name="Lindquist E."/>
            <person name="Lipzen A."/>
            <person name="Meier-Kolthoff J.P."/>
            <person name="Ohm R.A."/>
            <person name="Otillar R.P."/>
            <person name="Pangilinan J."/>
            <person name="Peng Y."/>
            <person name="Rokas A."/>
            <person name="Rosa C.A."/>
            <person name="Scheuner C."/>
            <person name="Sibirny A.A."/>
            <person name="Slot J.C."/>
            <person name="Stielow J.B."/>
            <person name="Sun H."/>
            <person name="Kurtzman C.P."/>
            <person name="Blackwell M."/>
            <person name="Grigoriev I.V."/>
            <person name="Jeffries T.W."/>
        </authorList>
    </citation>
    <scope>NUCLEOTIDE SEQUENCE [LARGE SCALE GENOMIC DNA]</scope>
    <source>
        <strain evidence="2">NRRL Y-12698</strain>
    </source>
</reference>
<dbReference type="EMBL" id="KV454441">
    <property type="protein sequence ID" value="ODQ77415.1"/>
    <property type="molecule type" value="Genomic_DNA"/>
</dbReference>
<name>A0A1E3QI86_9ASCO</name>
<evidence type="ECO:0000313" key="1">
    <source>
        <dbReference type="EMBL" id="ODQ77415.1"/>
    </source>
</evidence>
<dbReference type="RefSeq" id="XP_018982743.1">
    <property type="nucleotide sequence ID" value="XM_019130034.1"/>
</dbReference>
<organism evidence="1 2">
    <name type="scientific">Babjeviella inositovora NRRL Y-12698</name>
    <dbReference type="NCBI Taxonomy" id="984486"/>
    <lineage>
        <taxon>Eukaryota</taxon>
        <taxon>Fungi</taxon>
        <taxon>Dikarya</taxon>
        <taxon>Ascomycota</taxon>
        <taxon>Saccharomycotina</taxon>
        <taxon>Pichiomycetes</taxon>
        <taxon>Serinales incertae sedis</taxon>
        <taxon>Babjeviella</taxon>
    </lineage>
</organism>
<dbReference type="GeneID" id="30147887"/>
<evidence type="ECO:0000313" key="2">
    <source>
        <dbReference type="Proteomes" id="UP000094336"/>
    </source>
</evidence>
<accession>A0A1E3QI86</accession>
<proteinExistence type="predicted"/>
<gene>
    <name evidence="1" type="ORF">BABINDRAFT_163659</name>
</gene>
<dbReference type="AlphaFoldDB" id="A0A1E3QI86"/>